<organism evidence="1 2">
    <name type="scientific">Catharanthus roseus</name>
    <name type="common">Madagascar periwinkle</name>
    <name type="synonym">Vinca rosea</name>
    <dbReference type="NCBI Taxonomy" id="4058"/>
    <lineage>
        <taxon>Eukaryota</taxon>
        <taxon>Viridiplantae</taxon>
        <taxon>Streptophyta</taxon>
        <taxon>Embryophyta</taxon>
        <taxon>Tracheophyta</taxon>
        <taxon>Spermatophyta</taxon>
        <taxon>Magnoliopsida</taxon>
        <taxon>eudicotyledons</taxon>
        <taxon>Gunneridae</taxon>
        <taxon>Pentapetalae</taxon>
        <taxon>asterids</taxon>
        <taxon>lamiids</taxon>
        <taxon>Gentianales</taxon>
        <taxon>Apocynaceae</taxon>
        <taxon>Rauvolfioideae</taxon>
        <taxon>Vinceae</taxon>
        <taxon>Catharanthinae</taxon>
        <taxon>Catharanthus</taxon>
    </lineage>
</organism>
<dbReference type="EMBL" id="CM044706">
    <property type="protein sequence ID" value="KAI5656634.1"/>
    <property type="molecule type" value="Genomic_DNA"/>
</dbReference>
<protein>
    <submittedName>
        <fullName evidence="1">Uncharacterized protein</fullName>
    </submittedName>
</protein>
<gene>
    <name evidence="1" type="ORF">M9H77_25427</name>
</gene>
<keyword evidence="2" id="KW-1185">Reference proteome</keyword>
<dbReference type="Proteomes" id="UP001060085">
    <property type="component" value="Linkage Group LG06"/>
</dbReference>
<sequence length="1144" mass="128067">MTTAAQSVPSLKPLSQQEWETLIDDYNLGVASRLQRWIDANYCGSALVDLSLSSLLRKDLSLNLKFHLLVFLEEYGPILFTSPSSFSRLVDTLRVVIQSPNPSDAISVTFSFKEQFLISATSICITSDSINLSLETLEALVELLLTIINRPNHGIDRQTRAIACECLRQLELAVPCILSDVGAPLWGLCQSERTHAAQSYVLLLAAVVCNIVQFKPPNASSNLFSSSTPLIPFNMPKYLSKNDEGTAADGDSNNNSGWKDTEVSSYKEVRRIVSFLLDWPLYLTSFGVLEFMEMIMPVAKALELQPSLLKVQFSGLLYTYDPLLCHAFLEILYLRFLDSFEGQETEIAQRLVFLSKDSSQNHLVFRLLVLHWLLCLIKRIVNREPRKKKSFVEMSLSFYPNVFEPLALKSLKLDLLAFCSVLIDELGSIENNANGSRVSVVKLFEDGLVCVSSFKWLPPWSTETAVAFRTFLKFFISSTFHMDPSDSDASSNRKLLNSSIFLALQRILVDSALEFQGLVPLIVAFVDRLLRCYKHSWLGEFLLKTFNDRLLPQLKTDYRLGYYFPILEKIAENNKVSPGELLELLINFMVFLTGKHGPDTGLKSWNHGSKVLAICRTMLINHHSSSLFVGLSRLLALACLCFPDLEVRDSARIYLRMLISVPGKKLRNMLNIGEQLPGISPSTHSSSFFNLHSPRYHEIKKSRNISSYIHLERVVPLSVKQSWSLSFPTRRIDGEKLMQLESTKEIGFTSEQRELQRSTSINIFSDINRIGQPREPLRVMDSKISEIIGILREHFMCIPDFRHMQGLKIKIPCSLRVNLGLFHSVSGTDFSATADLDALPALYATVLKFASSAPYGSIPVYHVPFLLAEPAKSENSIEQNNLLDIVPFENGSSVEESSKAPVVIELEPREPLPGLVDVSIEANTDNGQIIQGQLHSITIGMEDMFLKAIVPEDVPADAISGYYAKLFNALWEACGTSSSTGRETFALKGGKGVAAINGTQSVKLLETPVFSLIQAVERCMARFVVSIIGEPLVNMVKEGGIIRDVVFEDANSDAVSEASSSNTRPDGGPLYLQYRSSEDENWSSSSQVTKKTMGSILILIFLPPRFHLLFQMEVCDVSTLVRIRTDYWPCLAYVDDLLENLFYN</sequence>
<accession>A0ACC0A737</accession>
<evidence type="ECO:0000313" key="1">
    <source>
        <dbReference type="EMBL" id="KAI5656634.1"/>
    </source>
</evidence>
<evidence type="ECO:0000313" key="2">
    <source>
        <dbReference type="Proteomes" id="UP001060085"/>
    </source>
</evidence>
<reference evidence="2" key="1">
    <citation type="journal article" date="2023" name="Nat. Plants">
        <title>Single-cell RNA sequencing provides a high-resolution roadmap for understanding the multicellular compartmentation of specialized metabolism.</title>
        <authorList>
            <person name="Sun S."/>
            <person name="Shen X."/>
            <person name="Li Y."/>
            <person name="Li Y."/>
            <person name="Wang S."/>
            <person name="Li R."/>
            <person name="Zhang H."/>
            <person name="Shen G."/>
            <person name="Guo B."/>
            <person name="Wei J."/>
            <person name="Xu J."/>
            <person name="St-Pierre B."/>
            <person name="Chen S."/>
            <person name="Sun C."/>
        </authorList>
    </citation>
    <scope>NUCLEOTIDE SEQUENCE [LARGE SCALE GENOMIC DNA]</scope>
</reference>
<proteinExistence type="predicted"/>
<name>A0ACC0A737_CATRO</name>
<comment type="caution">
    <text evidence="1">The sequence shown here is derived from an EMBL/GenBank/DDBJ whole genome shotgun (WGS) entry which is preliminary data.</text>
</comment>